<evidence type="ECO:0000256" key="4">
    <source>
        <dbReference type="ARBA" id="ARBA00022801"/>
    </source>
</evidence>
<reference evidence="10 11" key="1">
    <citation type="submission" date="2016-01" db="EMBL/GenBank/DDBJ databases">
        <authorList>
            <person name="Oliw E.H."/>
        </authorList>
    </citation>
    <scope>NUCLEOTIDE SEQUENCE [LARGE SCALE GENOMIC DNA]</scope>
    <source>
        <strain evidence="10">LMG 22029</strain>
    </source>
</reference>
<dbReference type="SUPFAM" id="SSF52499">
    <property type="entry name" value="Isochorismatase-like hydrolases"/>
    <property type="match status" value="1"/>
</dbReference>
<keyword evidence="4" id="KW-0378">Hydrolase</keyword>
<evidence type="ECO:0000256" key="8">
    <source>
        <dbReference type="ARBA" id="ARBA00072277"/>
    </source>
</evidence>
<comment type="similarity">
    <text evidence="1">Belongs to the isochorismatase family.</text>
</comment>
<dbReference type="GO" id="GO:0046872">
    <property type="term" value="F:metal ion binding"/>
    <property type="evidence" value="ECO:0007669"/>
    <property type="project" value="UniProtKB-KW"/>
</dbReference>
<evidence type="ECO:0000256" key="6">
    <source>
        <dbReference type="ARBA" id="ARBA00039017"/>
    </source>
</evidence>
<dbReference type="AlphaFoldDB" id="A0A158HFS3"/>
<dbReference type="EC" id="3.5.1.19" evidence="6"/>
<dbReference type="InterPro" id="IPR000868">
    <property type="entry name" value="Isochorismatase-like_dom"/>
</dbReference>
<dbReference type="FunFam" id="3.40.50.850:FF:000006">
    <property type="entry name" value="Bifunctional pyrazinamidase/nicotinamidase"/>
    <property type="match status" value="1"/>
</dbReference>
<evidence type="ECO:0000313" key="11">
    <source>
        <dbReference type="Proteomes" id="UP000054893"/>
    </source>
</evidence>
<dbReference type="CDD" id="cd01011">
    <property type="entry name" value="nicotinamidase"/>
    <property type="match status" value="1"/>
</dbReference>
<evidence type="ECO:0000256" key="1">
    <source>
        <dbReference type="ARBA" id="ARBA00006336"/>
    </source>
</evidence>
<dbReference type="PANTHER" id="PTHR11080">
    <property type="entry name" value="PYRAZINAMIDASE/NICOTINAMIDASE"/>
    <property type="match status" value="1"/>
</dbReference>
<dbReference type="InterPro" id="IPR036380">
    <property type="entry name" value="Isochorismatase-like_sf"/>
</dbReference>
<sequence length="261" mass="27832">MIGFLIGLGGFVVAENHRRMLIKSAAAFGLVHLFGLGSLNALAAAAASARAIRPGSKSALIVVDVQNCFIDGGTLPVKGGADVVPVINELAGKFENIVITQDWHTVGHASFASSHPGKKPFETAQLSYGTQVLWPDHCVQGTEDAALDKDLKLPTAQVIIRKGYHKDMDSYSAFEEADHKTQTGLSAYLNQRHIDTVFVTGLATDLCVAWTAMDARKAGFNAYVIEDATRAIDLNGSLAAAWKNMARAGVKRIQSKDVLAA</sequence>
<dbReference type="OrthoDB" id="9791276at2"/>
<feature type="domain" description="Isochorismatase-like" evidence="9">
    <location>
        <begin position="58"/>
        <end position="253"/>
    </location>
</feature>
<evidence type="ECO:0000256" key="5">
    <source>
        <dbReference type="ARBA" id="ARBA00037900"/>
    </source>
</evidence>
<dbReference type="Proteomes" id="UP000054893">
    <property type="component" value="Unassembled WGS sequence"/>
</dbReference>
<proteinExistence type="inferred from homology"/>
<dbReference type="NCBIfam" id="NF008623">
    <property type="entry name" value="PRK11609.1"/>
    <property type="match status" value="1"/>
</dbReference>
<dbReference type="Gene3D" id="3.40.50.850">
    <property type="entry name" value="Isochorismatase-like"/>
    <property type="match status" value="1"/>
</dbReference>
<name>A0A158HFS3_CABSO</name>
<dbReference type="InterPro" id="IPR052347">
    <property type="entry name" value="Isochorismatase_Nicotinamidase"/>
</dbReference>
<comment type="pathway">
    <text evidence="5">Cofactor biosynthesis; nicotinate biosynthesis; nicotinate from nicotinamide: step 1/1.</text>
</comment>
<keyword evidence="2" id="KW-0662">Pyridine nucleotide biosynthesis</keyword>
<dbReference type="GO" id="GO:0019363">
    <property type="term" value="P:pyridine nucleotide biosynthetic process"/>
    <property type="evidence" value="ECO:0007669"/>
    <property type="project" value="UniProtKB-KW"/>
</dbReference>
<accession>A0A158HFS3</accession>
<dbReference type="GO" id="GO:0008936">
    <property type="term" value="F:nicotinamidase activity"/>
    <property type="evidence" value="ECO:0007669"/>
    <property type="project" value="UniProtKB-EC"/>
</dbReference>
<dbReference type="Pfam" id="PF00857">
    <property type="entry name" value="Isochorismatase"/>
    <property type="match status" value="1"/>
</dbReference>
<evidence type="ECO:0000256" key="2">
    <source>
        <dbReference type="ARBA" id="ARBA00022642"/>
    </source>
</evidence>
<organism evidence="10 11">
    <name type="scientific">Caballeronia sordidicola</name>
    <name type="common">Burkholderia sordidicola</name>
    <dbReference type="NCBI Taxonomy" id="196367"/>
    <lineage>
        <taxon>Bacteria</taxon>
        <taxon>Pseudomonadati</taxon>
        <taxon>Pseudomonadota</taxon>
        <taxon>Betaproteobacteria</taxon>
        <taxon>Burkholderiales</taxon>
        <taxon>Burkholderiaceae</taxon>
        <taxon>Caballeronia</taxon>
    </lineage>
</organism>
<evidence type="ECO:0000256" key="7">
    <source>
        <dbReference type="ARBA" id="ARBA00043224"/>
    </source>
</evidence>
<dbReference type="PANTHER" id="PTHR11080:SF2">
    <property type="entry name" value="LD05707P"/>
    <property type="match status" value="1"/>
</dbReference>
<dbReference type="EMBL" id="FCOC02000016">
    <property type="protein sequence ID" value="SAL42859.1"/>
    <property type="molecule type" value="Genomic_DNA"/>
</dbReference>
<keyword evidence="3" id="KW-0479">Metal-binding</keyword>
<gene>
    <name evidence="10" type="ORF">AWB64_04554</name>
</gene>
<protein>
    <recommendedName>
        <fullName evidence="8">Nicotinamidase</fullName>
        <ecNumber evidence="6">3.5.1.19</ecNumber>
    </recommendedName>
    <alternativeName>
        <fullName evidence="7">Nicotinamide deamidase</fullName>
    </alternativeName>
</protein>
<evidence type="ECO:0000256" key="3">
    <source>
        <dbReference type="ARBA" id="ARBA00022723"/>
    </source>
</evidence>
<evidence type="ECO:0000259" key="9">
    <source>
        <dbReference type="Pfam" id="PF00857"/>
    </source>
</evidence>
<evidence type="ECO:0000313" key="10">
    <source>
        <dbReference type="EMBL" id="SAL42859.1"/>
    </source>
</evidence>